<reference evidence="2 3" key="1">
    <citation type="submission" date="2020-04" db="EMBL/GenBank/DDBJ databases">
        <title>MicrobeNet Type strains.</title>
        <authorList>
            <person name="Nicholson A.C."/>
        </authorList>
    </citation>
    <scope>NUCLEOTIDE SEQUENCE [LARGE SCALE GENOMIC DNA]</scope>
    <source>
        <strain evidence="2 3">DSM 45078</strain>
    </source>
</reference>
<evidence type="ECO:0000313" key="2">
    <source>
        <dbReference type="EMBL" id="NKY33882.1"/>
    </source>
</evidence>
<sequence>MPHDQSTPVEPHRADRQPRRTSQPEPDFQLTFVDGAEGEALTQQQANAFREIAR</sequence>
<dbReference type="AlphaFoldDB" id="A0A846XD67"/>
<protein>
    <submittedName>
        <fullName evidence="2">Uncharacterized protein</fullName>
    </submittedName>
</protein>
<proteinExistence type="predicted"/>
<feature type="region of interest" description="Disordered" evidence="1">
    <location>
        <begin position="1"/>
        <end position="27"/>
    </location>
</feature>
<keyword evidence="3" id="KW-1185">Reference proteome</keyword>
<organism evidence="2 3">
    <name type="scientific">Nocardia speluncae</name>
    <dbReference type="NCBI Taxonomy" id="419477"/>
    <lineage>
        <taxon>Bacteria</taxon>
        <taxon>Bacillati</taxon>
        <taxon>Actinomycetota</taxon>
        <taxon>Actinomycetes</taxon>
        <taxon>Mycobacteriales</taxon>
        <taxon>Nocardiaceae</taxon>
        <taxon>Nocardia</taxon>
    </lineage>
</organism>
<gene>
    <name evidence="2" type="ORF">HGA13_12440</name>
</gene>
<evidence type="ECO:0000313" key="3">
    <source>
        <dbReference type="Proteomes" id="UP000565715"/>
    </source>
</evidence>
<comment type="caution">
    <text evidence="2">The sequence shown here is derived from an EMBL/GenBank/DDBJ whole genome shotgun (WGS) entry which is preliminary data.</text>
</comment>
<dbReference type="EMBL" id="JAAXOO010000003">
    <property type="protein sequence ID" value="NKY33882.1"/>
    <property type="molecule type" value="Genomic_DNA"/>
</dbReference>
<dbReference type="RefSeq" id="WP_157113090.1">
    <property type="nucleotide sequence ID" value="NZ_JAAXOO010000003.1"/>
</dbReference>
<dbReference type="Proteomes" id="UP000565715">
    <property type="component" value="Unassembled WGS sequence"/>
</dbReference>
<evidence type="ECO:0000256" key="1">
    <source>
        <dbReference type="SAM" id="MobiDB-lite"/>
    </source>
</evidence>
<name>A0A846XD67_9NOCA</name>
<accession>A0A846XD67</accession>